<organism evidence="1 2">
    <name type="scientific">Microlunatus endophyticus</name>
    <dbReference type="NCBI Taxonomy" id="1716077"/>
    <lineage>
        <taxon>Bacteria</taxon>
        <taxon>Bacillati</taxon>
        <taxon>Actinomycetota</taxon>
        <taxon>Actinomycetes</taxon>
        <taxon>Propionibacteriales</taxon>
        <taxon>Propionibacteriaceae</taxon>
        <taxon>Microlunatus</taxon>
    </lineage>
</organism>
<dbReference type="Proteomes" id="UP000613840">
    <property type="component" value="Unassembled WGS sequence"/>
</dbReference>
<dbReference type="AlphaFoldDB" id="A0A917S0A6"/>
<protein>
    <submittedName>
        <fullName evidence="1">Uncharacterized protein</fullName>
    </submittedName>
</protein>
<dbReference type="EMBL" id="BMMZ01000001">
    <property type="protein sequence ID" value="GGL48533.1"/>
    <property type="molecule type" value="Genomic_DNA"/>
</dbReference>
<gene>
    <name evidence="1" type="ORF">GCM10011575_03060</name>
</gene>
<reference evidence="1" key="1">
    <citation type="journal article" date="2014" name="Int. J. Syst. Evol. Microbiol.">
        <title>Complete genome sequence of Corynebacterium casei LMG S-19264T (=DSM 44701T), isolated from a smear-ripened cheese.</title>
        <authorList>
            <consortium name="US DOE Joint Genome Institute (JGI-PGF)"/>
            <person name="Walter F."/>
            <person name="Albersmeier A."/>
            <person name="Kalinowski J."/>
            <person name="Ruckert C."/>
        </authorList>
    </citation>
    <scope>NUCLEOTIDE SEQUENCE</scope>
    <source>
        <strain evidence="1">CGMCC 4.7306</strain>
    </source>
</reference>
<evidence type="ECO:0000313" key="2">
    <source>
        <dbReference type="Proteomes" id="UP000613840"/>
    </source>
</evidence>
<accession>A0A917S0A6</accession>
<proteinExistence type="predicted"/>
<name>A0A917S0A6_9ACTN</name>
<evidence type="ECO:0000313" key="1">
    <source>
        <dbReference type="EMBL" id="GGL48533.1"/>
    </source>
</evidence>
<keyword evidence="2" id="KW-1185">Reference proteome</keyword>
<comment type="caution">
    <text evidence="1">The sequence shown here is derived from an EMBL/GenBank/DDBJ whole genome shotgun (WGS) entry which is preliminary data.</text>
</comment>
<reference evidence="1" key="2">
    <citation type="submission" date="2020-09" db="EMBL/GenBank/DDBJ databases">
        <authorList>
            <person name="Sun Q."/>
            <person name="Zhou Y."/>
        </authorList>
    </citation>
    <scope>NUCLEOTIDE SEQUENCE</scope>
    <source>
        <strain evidence="1">CGMCC 4.7306</strain>
    </source>
</reference>
<sequence>MTIQMMAHEPTGGWDGRELLDPDFDALGDADDYGPWVDAAPFRAHVRHLMELTGVPWRTLAVLADVPPQSVDHLLRGRAGRPVPRLHPLIAERLFHLTHTAVVDAGRRRVHAARTRVLLGCLVDRGWLISEIARRTQLPVSGLSALAIGEDTVCSQLVAATVKAAAQALWDTRQPVRRVPAEQTVLQGHRADRAPALAAA</sequence>